<dbReference type="InterPro" id="IPR012312">
    <property type="entry name" value="Hemerythrin-like"/>
</dbReference>
<keyword evidence="3" id="KW-0408">Iron</keyword>
<dbReference type="RefSeq" id="WP_186856287.1">
    <property type="nucleotide sequence ID" value="NZ_JACOON010000001.1"/>
</dbReference>
<dbReference type="NCBIfam" id="NF033749">
    <property type="entry name" value="bact_hemeryth"/>
    <property type="match status" value="1"/>
</dbReference>
<evidence type="ECO:0000313" key="6">
    <source>
        <dbReference type="Proteomes" id="UP000606889"/>
    </source>
</evidence>
<dbReference type="PANTHER" id="PTHR37164">
    <property type="entry name" value="BACTERIOHEMERYTHRIN"/>
    <property type="match status" value="1"/>
</dbReference>
<name>A0ABR7EAB6_9FIRM</name>
<dbReference type="InterPro" id="IPR012827">
    <property type="entry name" value="Hemerythrin_metal-bd"/>
</dbReference>
<evidence type="ECO:0000256" key="1">
    <source>
        <dbReference type="ARBA" id="ARBA00010587"/>
    </source>
</evidence>
<dbReference type="Gene3D" id="1.20.120.50">
    <property type="entry name" value="Hemerythrin-like"/>
    <property type="match status" value="1"/>
</dbReference>
<evidence type="ECO:0000256" key="2">
    <source>
        <dbReference type="ARBA" id="ARBA00022723"/>
    </source>
</evidence>
<gene>
    <name evidence="5" type="ORF">H8S18_00065</name>
</gene>
<reference evidence="5 6" key="1">
    <citation type="submission" date="2020-08" db="EMBL/GenBank/DDBJ databases">
        <title>Genome public.</title>
        <authorList>
            <person name="Liu C."/>
            <person name="Sun Q."/>
        </authorList>
    </citation>
    <scope>NUCLEOTIDE SEQUENCE [LARGE SCALE GENOMIC DNA]</scope>
    <source>
        <strain evidence="5 6">NSJ-35</strain>
    </source>
</reference>
<dbReference type="SUPFAM" id="SSF47188">
    <property type="entry name" value="Hemerythrin-like"/>
    <property type="match status" value="1"/>
</dbReference>
<dbReference type="InterPro" id="IPR050669">
    <property type="entry name" value="Hemerythrin"/>
</dbReference>
<sequence length="135" mass="15581">MAYVFTKDLETGIAVIDSQHREIFDAMNRLADACAKGTGRQEIEKMLHFLNNYIAKHFGDEEKMHAQYNYPERIKHKNYHENFKLTVNELIKEYRTDGASIGLVGKLNSKVGMWLLNHIKREDGAFGTYLKSKNG</sequence>
<dbReference type="EMBL" id="JACOON010000001">
    <property type="protein sequence ID" value="MBC5646740.1"/>
    <property type="molecule type" value="Genomic_DNA"/>
</dbReference>
<dbReference type="Proteomes" id="UP000606889">
    <property type="component" value="Unassembled WGS sequence"/>
</dbReference>
<comment type="caution">
    <text evidence="5">The sequence shown here is derived from an EMBL/GenBank/DDBJ whole genome shotgun (WGS) entry which is preliminary data.</text>
</comment>
<accession>A0ABR7EAB6</accession>
<comment type="similarity">
    <text evidence="1">Belongs to the hemerythrin family.</text>
</comment>
<keyword evidence="2" id="KW-0479">Metal-binding</keyword>
<evidence type="ECO:0000259" key="4">
    <source>
        <dbReference type="Pfam" id="PF01814"/>
    </source>
</evidence>
<organism evidence="5 6">
    <name type="scientific">Christensenella tenuis</name>
    <dbReference type="NCBI Taxonomy" id="2763033"/>
    <lineage>
        <taxon>Bacteria</taxon>
        <taxon>Bacillati</taxon>
        <taxon>Bacillota</taxon>
        <taxon>Clostridia</taxon>
        <taxon>Christensenellales</taxon>
        <taxon>Christensenellaceae</taxon>
        <taxon>Christensenella</taxon>
    </lineage>
</organism>
<evidence type="ECO:0000256" key="3">
    <source>
        <dbReference type="ARBA" id="ARBA00023004"/>
    </source>
</evidence>
<keyword evidence="6" id="KW-1185">Reference proteome</keyword>
<dbReference type="NCBIfam" id="TIGR02481">
    <property type="entry name" value="hemeryth_dom"/>
    <property type="match status" value="1"/>
</dbReference>
<dbReference type="InterPro" id="IPR035938">
    <property type="entry name" value="Hemerythrin-like_sf"/>
</dbReference>
<protein>
    <submittedName>
        <fullName evidence="5">Hemerythrin family protein</fullName>
    </submittedName>
</protein>
<dbReference type="CDD" id="cd12107">
    <property type="entry name" value="Hemerythrin"/>
    <property type="match status" value="1"/>
</dbReference>
<feature type="domain" description="Hemerythrin-like" evidence="4">
    <location>
        <begin position="11"/>
        <end position="126"/>
    </location>
</feature>
<dbReference type="Pfam" id="PF01814">
    <property type="entry name" value="Hemerythrin"/>
    <property type="match status" value="1"/>
</dbReference>
<dbReference type="PANTHER" id="PTHR37164:SF1">
    <property type="entry name" value="BACTERIOHEMERYTHRIN"/>
    <property type="match status" value="1"/>
</dbReference>
<evidence type="ECO:0000313" key="5">
    <source>
        <dbReference type="EMBL" id="MBC5646740.1"/>
    </source>
</evidence>
<proteinExistence type="inferred from homology"/>